<feature type="binding site" evidence="14">
    <location>
        <begin position="213"/>
        <end position="215"/>
    </location>
    <ligand>
        <name>S-adenosyl-L-methionine</name>
        <dbReference type="ChEBI" id="CHEBI:59789"/>
    </ligand>
</feature>
<dbReference type="PANTHER" id="PTHR30544">
    <property type="entry name" value="23S RRNA METHYLTRANSFERASE"/>
    <property type="match status" value="1"/>
</dbReference>
<dbReference type="GO" id="GO:0000049">
    <property type="term" value="F:tRNA binding"/>
    <property type="evidence" value="ECO:0007669"/>
    <property type="project" value="UniProtKB-UniRule"/>
</dbReference>
<evidence type="ECO:0000256" key="13">
    <source>
        <dbReference type="ARBA" id="ARBA00023157"/>
    </source>
</evidence>
<dbReference type="Pfam" id="PF21016">
    <property type="entry name" value="RlmN_N"/>
    <property type="match status" value="1"/>
</dbReference>
<keyword evidence="12 14" id="KW-0411">Iron-sulfur</keyword>
<dbReference type="SFLD" id="SFLDF00275">
    <property type="entry name" value="adenosine_C2_methyltransferase"/>
    <property type="match status" value="1"/>
</dbReference>
<evidence type="ECO:0000256" key="2">
    <source>
        <dbReference type="ARBA" id="ARBA00007544"/>
    </source>
</evidence>
<dbReference type="Gene3D" id="3.20.20.70">
    <property type="entry name" value="Aldolase class I"/>
    <property type="match status" value="1"/>
</dbReference>
<evidence type="ECO:0000256" key="9">
    <source>
        <dbReference type="ARBA" id="ARBA00022694"/>
    </source>
</evidence>
<keyword evidence="9 14" id="KW-0819">tRNA processing</keyword>
<dbReference type="GO" id="GO:0019843">
    <property type="term" value="F:rRNA binding"/>
    <property type="evidence" value="ECO:0007669"/>
    <property type="project" value="UniProtKB-UniRule"/>
</dbReference>
<evidence type="ECO:0000313" key="17">
    <source>
        <dbReference type="Proteomes" id="UP001431776"/>
    </source>
</evidence>
<comment type="subcellular location">
    <subcellularLocation>
        <location evidence="1 14">Cytoplasm</location>
    </subcellularLocation>
</comment>
<keyword evidence="7 14" id="KW-0808">Transferase</keyword>
<dbReference type="GO" id="GO:0005737">
    <property type="term" value="C:cytoplasm"/>
    <property type="evidence" value="ECO:0007669"/>
    <property type="project" value="UniProtKB-SubCell"/>
</dbReference>
<evidence type="ECO:0000256" key="12">
    <source>
        <dbReference type="ARBA" id="ARBA00023014"/>
    </source>
</evidence>
<dbReference type="CDD" id="cd01335">
    <property type="entry name" value="Radical_SAM"/>
    <property type="match status" value="1"/>
</dbReference>
<evidence type="ECO:0000256" key="1">
    <source>
        <dbReference type="ARBA" id="ARBA00004496"/>
    </source>
</evidence>
<dbReference type="FunFam" id="3.20.20.70:FF:000014">
    <property type="entry name" value="Probable dual-specificity RNA methyltransferase RlmN"/>
    <property type="match status" value="1"/>
</dbReference>
<dbReference type="AlphaFoldDB" id="A0AAW6U2J6"/>
<reference evidence="16" key="1">
    <citation type="submission" date="2023-05" db="EMBL/GenBank/DDBJ databases">
        <title>Anaerotaeda fermentans gen. nov., sp. nov., a novel anaerobic planctomycete of the new family within the order Sedimentisphaerales isolated from Taman Peninsula, Russia.</title>
        <authorList>
            <person name="Khomyakova M.A."/>
            <person name="Merkel A.Y."/>
            <person name="Slobodkin A.I."/>
        </authorList>
    </citation>
    <scope>NUCLEOTIDE SEQUENCE</scope>
    <source>
        <strain evidence="16">M17dextr</strain>
    </source>
</reference>
<keyword evidence="17" id="KW-1185">Reference proteome</keyword>
<dbReference type="GO" id="GO:0070475">
    <property type="term" value="P:rRNA base methylation"/>
    <property type="evidence" value="ECO:0007669"/>
    <property type="project" value="UniProtKB-UniRule"/>
</dbReference>
<dbReference type="RefSeq" id="WP_349246128.1">
    <property type="nucleotide sequence ID" value="NZ_JASCXX010000023.1"/>
</dbReference>
<dbReference type="EC" id="2.1.1.192" evidence="14"/>
<comment type="cofactor">
    <cofactor evidence="14">
        <name>[4Fe-4S] cluster</name>
        <dbReference type="ChEBI" id="CHEBI:49883"/>
    </cofactor>
    <text evidence="14">Binds 1 [4Fe-4S] cluster. The cluster is coordinated with 3 cysteines and an exchangeable S-adenosyl-L-methionine.</text>
</comment>
<feature type="binding site" evidence="14">
    <location>
        <position position="119"/>
    </location>
    <ligand>
        <name>[4Fe-4S] cluster</name>
        <dbReference type="ChEBI" id="CHEBI:49883"/>
        <note>4Fe-4S-S-AdoMet</note>
    </ligand>
</feature>
<keyword evidence="4 14" id="KW-0963">Cytoplasm</keyword>
<evidence type="ECO:0000256" key="11">
    <source>
        <dbReference type="ARBA" id="ARBA00023004"/>
    </source>
</evidence>
<evidence type="ECO:0000256" key="5">
    <source>
        <dbReference type="ARBA" id="ARBA00022552"/>
    </source>
</evidence>
<feature type="binding site" evidence="14">
    <location>
        <position position="116"/>
    </location>
    <ligand>
        <name>[4Fe-4S] cluster</name>
        <dbReference type="ChEBI" id="CHEBI:49883"/>
        <note>4Fe-4S-S-AdoMet</note>
    </ligand>
</feature>
<feature type="domain" description="Radical SAM core" evidence="15">
    <location>
        <begin position="98"/>
        <end position="327"/>
    </location>
</feature>
<dbReference type="GO" id="GO:0070040">
    <property type="term" value="F:rRNA (adenine(2503)-C2-)-methyltransferase activity"/>
    <property type="evidence" value="ECO:0007669"/>
    <property type="project" value="UniProtKB-UniRule"/>
</dbReference>
<feature type="binding site" evidence="14">
    <location>
        <position position="289"/>
    </location>
    <ligand>
        <name>S-adenosyl-L-methionine</name>
        <dbReference type="ChEBI" id="CHEBI:59789"/>
    </ligand>
</feature>
<keyword evidence="8 14" id="KW-0949">S-adenosyl-L-methionine</keyword>
<gene>
    <name evidence="14 16" type="primary">rlmN</name>
    <name evidence="16" type="ORF">QJ522_16795</name>
</gene>
<dbReference type="Gene3D" id="1.10.150.530">
    <property type="match status" value="1"/>
</dbReference>
<dbReference type="InterPro" id="IPR048641">
    <property type="entry name" value="RlmN_N"/>
</dbReference>
<keyword evidence="6 14" id="KW-0489">Methyltransferase</keyword>
<dbReference type="GO" id="GO:0002935">
    <property type="term" value="F:tRNA (adenine(37)-C2)-methyltransferase activity"/>
    <property type="evidence" value="ECO:0007669"/>
    <property type="project" value="UniProtKB-UniRule"/>
</dbReference>
<comment type="miscellaneous">
    <text evidence="14">Reaction proceeds by a ping-pong mechanism involving intermediate methylation of a conserved cysteine residue.</text>
</comment>
<comment type="catalytic activity">
    <reaction evidence="14">
        <text>adenosine(2503) in 23S rRNA + 2 reduced [2Fe-2S]-[ferredoxin] + 2 S-adenosyl-L-methionine = 2-methyladenosine(2503) in 23S rRNA + 5'-deoxyadenosine + L-methionine + 2 oxidized [2Fe-2S]-[ferredoxin] + S-adenosyl-L-homocysteine</text>
        <dbReference type="Rhea" id="RHEA:42916"/>
        <dbReference type="Rhea" id="RHEA-COMP:10000"/>
        <dbReference type="Rhea" id="RHEA-COMP:10001"/>
        <dbReference type="Rhea" id="RHEA-COMP:10152"/>
        <dbReference type="Rhea" id="RHEA-COMP:10282"/>
        <dbReference type="ChEBI" id="CHEBI:17319"/>
        <dbReference type="ChEBI" id="CHEBI:33737"/>
        <dbReference type="ChEBI" id="CHEBI:33738"/>
        <dbReference type="ChEBI" id="CHEBI:57844"/>
        <dbReference type="ChEBI" id="CHEBI:57856"/>
        <dbReference type="ChEBI" id="CHEBI:59789"/>
        <dbReference type="ChEBI" id="CHEBI:74411"/>
        <dbReference type="ChEBI" id="CHEBI:74497"/>
        <dbReference type="EC" id="2.1.1.192"/>
    </reaction>
</comment>
<feature type="binding site" evidence="14">
    <location>
        <position position="190"/>
    </location>
    <ligand>
        <name>S-adenosyl-L-methionine</name>
        <dbReference type="ChEBI" id="CHEBI:59789"/>
    </ligand>
</feature>
<dbReference type="PROSITE" id="PS51918">
    <property type="entry name" value="RADICAL_SAM"/>
    <property type="match status" value="1"/>
</dbReference>
<evidence type="ECO:0000259" key="15">
    <source>
        <dbReference type="PROSITE" id="PS51918"/>
    </source>
</evidence>
<dbReference type="InterPro" id="IPR013785">
    <property type="entry name" value="Aldolase_TIM"/>
</dbReference>
<dbReference type="PIRSF" id="PIRSF006004">
    <property type="entry name" value="CHP00048"/>
    <property type="match status" value="1"/>
</dbReference>
<keyword evidence="3 14" id="KW-0004">4Fe-4S</keyword>
<evidence type="ECO:0000313" key="16">
    <source>
        <dbReference type="EMBL" id="MDI6450719.1"/>
    </source>
</evidence>
<dbReference type="EMBL" id="JASCXX010000023">
    <property type="protein sequence ID" value="MDI6450719.1"/>
    <property type="molecule type" value="Genomic_DNA"/>
</dbReference>
<evidence type="ECO:0000256" key="6">
    <source>
        <dbReference type="ARBA" id="ARBA00022603"/>
    </source>
</evidence>
<dbReference type="SFLD" id="SFLDS00029">
    <property type="entry name" value="Radical_SAM"/>
    <property type="match status" value="1"/>
</dbReference>
<dbReference type="GO" id="GO:0046872">
    <property type="term" value="F:metal ion binding"/>
    <property type="evidence" value="ECO:0007669"/>
    <property type="project" value="UniProtKB-KW"/>
</dbReference>
<keyword evidence="5 14" id="KW-0698">rRNA processing</keyword>
<feature type="binding site" evidence="14">
    <location>
        <position position="112"/>
    </location>
    <ligand>
        <name>[4Fe-4S] cluster</name>
        <dbReference type="ChEBI" id="CHEBI:49883"/>
        <note>4Fe-4S-S-AdoMet</note>
    </ligand>
</feature>
<comment type="catalytic activity">
    <reaction evidence="14">
        <text>adenosine(37) in tRNA + 2 reduced [2Fe-2S]-[ferredoxin] + 2 S-adenosyl-L-methionine = 2-methyladenosine(37) in tRNA + 5'-deoxyadenosine + L-methionine + 2 oxidized [2Fe-2S]-[ferredoxin] + S-adenosyl-L-homocysteine</text>
        <dbReference type="Rhea" id="RHEA:43332"/>
        <dbReference type="Rhea" id="RHEA-COMP:10000"/>
        <dbReference type="Rhea" id="RHEA-COMP:10001"/>
        <dbReference type="Rhea" id="RHEA-COMP:10162"/>
        <dbReference type="Rhea" id="RHEA-COMP:10485"/>
        <dbReference type="ChEBI" id="CHEBI:17319"/>
        <dbReference type="ChEBI" id="CHEBI:33737"/>
        <dbReference type="ChEBI" id="CHEBI:33738"/>
        <dbReference type="ChEBI" id="CHEBI:57844"/>
        <dbReference type="ChEBI" id="CHEBI:57856"/>
        <dbReference type="ChEBI" id="CHEBI:59789"/>
        <dbReference type="ChEBI" id="CHEBI:74411"/>
        <dbReference type="ChEBI" id="CHEBI:74497"/>
        <dbReference type="EC" id="2.1.1.192"/>
    </reaction>
</comment>
<dbReference type="InterPro" id="IPR058240">
    <property type="entry name" value="rSAM_sf"/>
</dbReference>
<evidence type="ECO:0000256" key="4">
    <source>
        <dbReference type="ARBA" id="ARBA00022490"/>
    </source>
</evidence>
<proteinExistence type="inferred from homology"/>
<dbReference type="PANTHER" id="PTHR30544:SF5">
    <property type="entry name" value="RADICAL SAM CORE DOMAIN-CONTAINING PROTEIN"/>
    <property type="match status" value="1"/>
</dbReference>
<dbReference type="Pfam" id="PF04055">
    <property type="entry name" value="Radical_SAM"/>
    <property type="match status" value="1"/>
</dbReference>
<feature type="binding site" evidence="14">
    <location>
        <begin position="158"/>
        <end position="159"/>
    </location>
    <ligand>
        <name>S-adenosyl-L-methionine</name>
        <dbReference type="ChEBI" id="CHEBI:59789"/>
    </ligand>
</feature>
<evidence type="ECO:0000256" key="10">
    <source>
        <dbReference type="ARBA" id="ARBA00022723"/>
    </source>
</evidence>
<evidence type="ECO:0000256" key="14">
    <source>
        <dbReference type="HAMAP-Rule" id="MF_01849"/>
    </source>
</evidence>
<dbReference type="NCBIfam" id="TIGR00048">
    <property type="entry name" value="rRNA_mod_RlmN"/>
    <property type="match status" value="1"/>
</dbReference>
<comment type="function">
    <text evidence="14">Specifically methylates position 2 of adenine 2503 in 23S rRNA and position 2 of adenine 37 in tRNAs.</text>
</comment>
<name>A0AAW6U2J6_9BACT</name>
<dbReference type="InterPro" id="IPR040072">
    <property type="entry name" value="Methyltransferase_A"/>
</dbReference>
<dbReference type="SUPFAM" id="SSF102114">
    <property type="entry name" value="Radical SAM enzymes"/>
    <property type="match status" value="1"/>
</dbReference>
<dbReference type="InterPro" id="IPR007197">
    <property type="entry name" value="rSAM"/>
</dbReference>
<dbReference type="InterPro" id="IPR027492">
    <property type="entry name" value="RNA_MTrfase_RlmN"/>
</dbReference>
<dbReference type="HAMAP" id="MF_01849">
    <property type="entry name" value="RNA_methyltr_RlmN"/>
    <property type="match status" value="1"/>
</dbReference>
<keyword evidence="10 14" id="KW-0479">Metal-binding</keyword>
<comment type="similarity">
    <text evidence="2 14">Belongs to the radical SAM superfamily. RlmN family.</text>
</comment>
<comment type="caution">
    <text evidence="14">Lacks conserved residue(s) required for the propagation of feature annotation.</text>
</comment>
<feature type="active site" description="Proton acceptor" evidence="14">
    <location>
        <position position="92"/>
    </location>
</feature>
<dbReference type="GO" id="GO:0030488">
    <property type="term" value="P:tRNA methylation"/>
    <property type="evidence" value="ECO:0007669"/>
    <property type="project" value="UniProtKB-UniRule"/>
</dbReference>
<feature type="active site" description="S-methylcysteine intermediate" evidence="14">
    <location>
        <position position="332"/>
    </location>
</feature>
<accession>A0AAW6U2J6</accession>
<dbReference type="GO" id="GO:0051539">
    <property type="term" value="F:4 iron, 4 sulfur cluster binding"/>
    <property type="evidence" value="ECO:0007669"/>
    <property type="project" value="UniProtKB-UniRule"/>
</dbReference>
<comment type="caution">
    <text evidence="16">The sequence shown here is derived from an EMBL/GenBank/DDBJ whole genome shotgun (WGS) entry which is preliminary data.</text>
</comment>
<protein>
    <recommendedName>
        <fullName evidence="14">Probable dual-specificity RNA methyltransferase RlmN</fullName>
        <ecNumber evidence="14">2.1.1.192</ecNumber>
    </recommendedName>
    <alternativeName>
        <fullName evidence="14">23S rRNA (adenine(2503)-C(2))-methyltransferase</fullName>
    </alternativeName>
    <alternativeName>
        <fullName evidence="14">23S rRNA m2A2503 methyltransferase</fullName>
    </alternativeName>
    <alternativeName>
        <fullName evidence="14">Ribosomal RNA large subunit methyltransferase N</fullName>
    </alternativeName>
    <alternativeName>
        <fullName evidence="14">tRNA (adenine(37)-C(2))-methyltransferase</fullName>
    </alternativeName>
    <alternativeName>
        <fullName evidence="14">tRNA m2A37 methyltransferase</fullName>
    </alternativeName>
</protein>
<evidence type="ECO:0000256" key="7">
    <source>
        <dbReference type="ARBA" id="ARBA00022679"/>
    </source>
</evidence>
<keyword evidence="11 14" id="KW-0408">Iron</keyword>
<dbReference type="SFLD" id="SFLDG01062">
    <property type="entry name" value="methyltransferase_(Class_A)"/>
    <property type="match status" value="1"/>
</dbReference>
<evidence type="ECO:0000256" key="3">
    <source>
        <dbReference type="ARBA" id="ARBA00022485"/>
    </source>
</evidence>
<organism evidence="16 17">
    <name type="scientific">Anaerobaca lacustris</name>
    <dbReference type="NCBI Taxonomy" id="3044600"/>
    <lineage>
        <taxon>Bacteria</taxon>
        <taxon>Pseudomonadati</taxon>
        <taxon>Planctomycetota</taxon>
        <taxon>Phycisphaerae</taxon>
        <taxon>Sedimentisphaerales</taxon>
        <taxon>Anaerobacaceae</taxon>
        <taxon>Anaerobaca</taxon>
    </lineage>
</organism>
<dbReference type="InterPro" id="IPR004383">
    <property type="entry name" value="rRNA_lsu_MTrfase_RlmN/Cfr"/>
</dbReference>
<dbReference type="Proteomes" id="UP001431776">
    <property type="component" value="Unassembled WGS sequence"/>
</dbReference>
<sequence length="343" mass="38133">MNKDLKDKTLDELERLVMDLGQKNYLARYIFSFLHTKNARTIADITPLSKAFREKLGGQGYFVSQLKTLDCPADPDGSRKYLFELADGERIEAVLLRDGDRRTLCVSTQVGCAMGCAFCATGRIELRRNLTAGEIADQVNQAEADAGKIHNVVYMGMGEPFENYEAVLKSVRILNDASGKNIGIRHITISTCGMAPAIARLAKEDVHPRLAISLNAPSDSLRTRIMPVARKYPLAELLEAIRAYQARTQQRVTFEYVLIDRLNDSTAHARQFVMLLRGFSCNVNLIEHNPYPGCALAGSSRDRIARFASVLKDAGVETVTRFKLGHHIQAACGQLQAGYEPRR</sequence>
<keyword evidence="13 14" id="KW-1015">Disulfide bond</keyword>
<evidence type="ECO:0000256" key="8">
    <source>
        <dbReference type="ARBA" id="ARBA00022691"/>
    </source>
</evidence>